<dbReference type="Pfam" id="PF12831">
    <property type="entry name" value="FAD_oxidored"/>
    <property type="match status" value="1"/>
</dbReference>
<dbReference type="GO" id="GO:0016491">
    <property type="term" value="F:oxidoreductase activity"/>
    <property type="evidence" value="ECO:0007669"/>
    <property type="project" value="UniProtKB-KW"/>
</dbReference>
<dbReference type="RefSeq" id="WP_183980016.1">
    <property type="nucleotide sequence ID" value="NZ_JACIBY010000023.1"/>
</dbReference>
<name>A0A7W6ETV7_9BACT</name>
<gene>
    <name evidence="6" type="ORF">FHS57_006011</name>
</gene>
<dbReference type="InterPro" id="IPR036188">
    <property type="entry name" value="FAD/NAD-bd_sf"/>
</dbReference>
<comment type="caution">
    <text evidence="6">The sequence shown here is derived from an EMBL/GenBank/DDBJ whole genome shotgun (WGS) entry which is preliminary data.</text>
</comment>
<evidence type="ECO:0000256" key="1">
    <source>
        <dbReference type="ARBA" id="ARBA00022485"/>
    </source>
</evidence>
<keyword evidence="2" id="KW-0479">Metal-binding</keyword>
<evidence type="ECO:0000313" key="6">
    <source>
        <dbReference type="EMBL" id="MBB3841982.1"/>
    </source>
</evidence>
<reference evidence="6 7" key="1">
    <citation type="submission" date="2020-08" db="EMBL/GenBank/DDBJ databases">
        <title>Genomic Encyclopedia of Type Strains, Phase IV (KMG-IV): sequencing the most valuable type-strain genomes for metagenomic binning, comparative biology and taxonomic classification.</title>
        <authorList>
            <person name="Goeker M."/>
        </authorList>
    </citation>
    <scope>NUCLEOTIDE SEQUENCE [LARGE SCALE GENOMIC DNA]</scope>
    <source>
        <strain evidence="6 7">DSM 17976</strain>
    </source>
</reference>
<dbReference type="SUPFAM" id="SSF51905">
    <property type="entry name" value="FAD/NAD(P)-binding domain"/>
    <property type="match status" value="1"/>
</dbReference>
<keyword evidence="5" id="KW-0411">Iron-sulfur</keyword>
<keyword evidence="7" id="KW-1185">Reference proteome</keyword>
<dbReference type="Proteomes" id="UP000541352">
    <property type="component" value="Unassembled WGS sequence"/>
</dbReference>
<evidence type="ECO:0000256" key="5">
    <source>
        <dbReference type="ARBA" id="ARBA00023014"/>
    </source>
</evidence>
<dbReference type="InterPro" id="IPR039650">
    <property type="entry name" value="HdrA-like"/>
</dbReference>
<evidence type="ECO:0000256" key="3">
    <source>
        <dbReference type="ARBA" id="ARBA00023002"/>
    </source>
</evidence>
<organism evidence="6 7">
    <name type="scientific">Runella defluvii</name>
    <dbReference type="NCBI Taxonomy" id="370973"/>
    <lineage>
        <taxon>Bacteria</taxon>
        <taxon>Pseudomonadati</taxon>
        <taxon>Bacteroidota</taxon>
        <taxon>Cytophagia</taxon>
        <taxon>Cytophagales</taxon>
        <taxon>Spirosomataceae</taxon>
        <taxon>Runella</taxon>
    </lineage>
</organism>
<dbReference type="PANTHER" id="PTHR43498:SF1">
    <property type="entry name" value="COB--COM HETERODISULFIDE REDUCTASE IRON-SULFUR SUBUNIT A"/>
    <property type="match status" value="1"/>
</dbReference>
<accession>A0A7W6ETV7</accession>
<dbReference type="AlphaFoldDB" id="A0A7W6ETV7"/>
<dbReference type="Gene3D" id="3.50.50.60">
    <property type="entry name" value="FAD/NAD(P)-binding domain"/>
    <property type="match status" value="1"/>
</dbReference>
<dbReference type="GO" id="GO:0051539">
    <property type="term" value="F:4 iron, 4 sulfur cluster binding"/>
    <property type="evidence" value="ECO:0007669"/>
    <property type="project" value="UniProtKB-KW"/>
</dbReference>
<evidence type="ECO:0000256" key="2">
    <source>
        <dbReference type="ARBA" id="ARBA00022723"/>
    </source>
</evidence>
<keyword evidence="3" id="KW-0560">Oxidoreductase</keyword>
<proteinExistence type="predicted"/>
<dbReference type="EMBL" id="JACIBY010000023">
    <property type="protein sequence ID" value="MBB3841982.1"/>
    <property type="molecule type" value="Genomic_DNA"/>
</dbReference>
<sequence length="462" mass="49982">MQRRDFLSATLAGAASASLPLTALGQENEPKVLVGSSLNEPARDIPVVDNYDVIVCGAGPAGVAAAIEAGRTGAKTLLLEVHGCLGGVWTSGCLTWIIDNKNKGGLVAEIKEKLRERKGNATIPTGNSFSFDAEQMKILLEELCIQAGVTIRLFTRLVSTAQTNGRLTHVITESKSGREAWAGKIFIDCTGDGDLAARSGCNFDYGDSAGQGQPMSMLCLVTGVHYAEIKEFIRDEEDSKIGSRSKKRLEEAIIKGGHKPSYTRPSLFPIYEDLHMLMANHEYGYLGTDARQVTEATLKGRAEVHKIIHSLQSLGGSWSNLKIVATGEQIGIRESRRIHGLYTVSRLDLMKGARFEDAVCRVTFGVDVHSVKKEDEVTTQYNRGTNSKPYDIPIRALIAKDVQGLMMAGRCISGDFVAHSSYRVTGNAAAMGQGAGRVAALAAQKNILPQDVKWSEVKWSVE</sequence>
<dbReference type="GO" id="GO:0046872">
    <property type="term" value="F:metal ion binding"/>
    <property type="evidence" value="ECO:0007669"/>
    <property type="project" value="UniProtKB-KW"/>
</dbReference>
<keyword evidence="1" id="KW-0004">4Fe-4S</keyword>
<dbReference type="PANTHER" id="PTHR43498">
    <property type="entry name" value="FERREDOXIN:COB-COM HETERODISULFIDE REDUCTASE SUBUNIT A"/>
    <property type="match status" value="1"/>
</dbReference>
<evidence type="ECO:0000256" key="4">
    <source>
        <dbReference type="ARBA" id="ARBA00023004"/>
    </source>
</evidence>
<protein>
    <recommendedName>
        <fullName evidence="8">FAD-dependent oxidoreductase</fullName>
    </recommendedName>
</protein>
<evidence type="ECO:0000313" key="7">
    <source>
        <dbReference type="Proteomes" id="UP000541352"/>
    </source>
</evidence>
<keyword evidence="4" id="KW-0408">Iron</keyword>
<evidence type="ECO:0008006" key="8">
    <source>
        <dbReference type="Google" id="ProtNLM"/>
    </source>
</evidence>